<protein>
    <submittedName>
        <fullName evidence="2">Uncharacterized protein</fullName>
    </submittedName>
</protein>
<proteinExistence type="predicted"/>
<dbReference type="AlphaFoldDB" id="A0A437LZY7"/>
<dbReference type="EMBL" id="SACN01000002">
    <property type="protein sequence ID" value="RVT90804.1"/>
    <property type="molecule type" value="Genomic_DNA"/>
</dbReference>
<keyword evidence="3" id="KW-1185">Reference proteome</keyword>
<feature type="region of interest" description="Disordered" evidence="1">
    <location>
        <begin position="1"/>
        <end position="81"/>
    </location>
</feature>
<evidence type="ECO:0000313" key="2">
    <source>
        <dbReference type="EMBL" id="RVT90804.1"/>
    </source>
</evidence>
<evidence type="ECO:0000313" key="3">
    <source>
        <dbReference type="Proteomes" id="UP000282971"/>
    </source>
</evidence>
<sequence>MDATKDFIADEDDADRFSLEPGPAIKTRGLSAEENRGRRAPQEGSGVVIGSGASAGGGGGAEDFDSDSAGGDGPPRPIVRR</sequence>
<evidence type="ECO:0000256" key="1">
    <source>
        <dbReference type="SAM" id="MobiDB-lite"/>
    </source>
</evidence>
<dbReference type="Proteomes" id="UP000282971">
    <property type="component" value="Unassembled WGS sequence"/>
</dbReference>
<feature type="compositionally biased region" description="Basic and acidic residues" evidence="1">
    <location>
        <begin position="31"/>
        <end position="41"/>
    </location>
</feature>
<name>A0A437LZY7_9SPHN</name>
<organism evidence="2 3">
    <name type="scientific">Sphingomonas crocodyli</name>
    <dbReference type="NCBI Taxonomy" id="1979270"/>
    <lineage>
        <taxon>Bacteria</taxon>
        <taxon>Pseudomonadati</taxon>
        <taxon>Pseudomonadota</taxon>
        <taxon>Alphaproteobacteria</taxon>
        <taxon>Sphingomonadales</taxon>
        <taxon>Sphingomonadaceae</taxon>
        <taxon>Sphingomonas</taxon>
    </lineage>
</organism>
<comment type="caution">
    <text evidence="2">The sequence shown here is derived from an EMBL/GenBank/DDBJ whole genome shotgun (WGS) entry which is preliminary data.</text>
</comment>
<dbReference type="RefSeq" id="WP_127744820.1">
    <property type="nucleotide sequence ID" value="NZ_SACN01000002.1"/>
</dbReference>
<accession>A0A437LZY7</accession>
<feature type="compositionally biased region" description="Gly residues" evidence="1">
    <location>
        <begin position="47"/>
        <end position="61"/>
    </location>
</feature>
<reference evidence="2 3" key="1">
    <citation type="submission" date="2019-01" db="EMBL/GenBank/DDBJ databases">
        <authorList>
            <person name="Chen W.-M."/>
        </authorList>
    </citation>
    <scope>NUCLEOTIDE SEQUENCE [LARGE SCALE GENOMIC DNA]</scope>
    <source>
        <strain evidence="2 3">CCP-7</strain>
    </source>
</reference>
<gene>
    <name evidence="2" type="ORF">EOD43_14740</name>
</gene>